<gene>
    <name evidence="8" type="primary">qmoC</name>
    <name evidence="8" type="ORF">HY912_24415</name>
</gene>
<dbReference type="InterPro" id="IPR051460">
    <property type="entry name" value="HdrC_iron-sulfur_subunit"/>
</dbReference>
<protein>
    <submittedName>
        <fullName evidence="8">Quinone-interacting membrane-bound oxidoreductase complex subunit QmoC</fullName>
    </submittedName>
</protein>
<dbReference type="PANTHER" id="PTHR43255">
    <property type="entry name" value="IRON-SULFUR-BINDING OXIDOREDUCTASE FADF-RELATED-RELATED"/>
    <property type="match status" value="1"/>
</dbReference>
<feature type="transmembrane region" description="Helical" evidence="6">
    <location>
        <begin position="233"/>
        <end position="257"/>
    </location>
</feature>
<keyword evidence="4" id="KW-0408">Iron</keyword>
<keyword evidence="6" id="KW-0472">Membrane</keyword>
<dbReference type="SUPFAM" id="SSF46548">
    <property type="entry name" value="alpha-helical ferredoxin"/>
    <property type="match status" value="1"/>
</dbReference>
<dbReference type="SUPFAM" id="SSF103501">
    <property type="entry name" value="Respiratory nitrate reductase 1 gamma chain"/>
    <property type="match status" value="1"/>
</dbReference>
<feature type="transmembrane region" description="Helical" evidence="6">
    <location>
        <begin position="308"/>
        <end position="327"/>
    </location>
</feature>
<evidence type="ECO:0000313" key="9">
    <source>
        <dbReference type="Proteomes" id="UP000807825"/>
    </source>
</evidence>
<dbReference type="GO" id="GO:0016491">
    <property type="term" value="F:oxidoreductase activity"/>
    <property type="evidence" value="ECO:0007669"/>
    <property type="project" value="UniProtKB-KW"/>
</dbReference>
<evidence type="ECO:0000256" key="6">
    <source>
        <dbReference type="SAM" id="Phobius"/>
    </source>
</evidence>
<dbReference type="GO" id="GO:0005886">
    <property type="term" value="C:plasma membrane"/>
    <property type="evidence" value="ECO:0007669"/>
    <property type="project" value="TreeGrafter"/>
</dbReference>
<evidence type="ECO:0000256" key="2">
    <source>
        <dbReference type="ARBA" id="ARBA00022723"/>
    </source>
</evidence>
<dbReference type="GO" id="GO:0051539">
    <property type="term" value="F:4 iron, 4 sulfur cluster binding"/>
    <property type="evidence" value="ECO:0007669"/>
    <property type="project" value="UniProtKB-KW"/>
</dbReference>
<feature type="transmembrane region" description="Helical" evidence="6">
    <location>
        <begin position="339"/>
        <end position="360"/>
    </location>
</feature>
<dbReference type="AlphaFoldDB" id="A0A9D6VC18"/>
<dbReference type="PROSITE" id="PS00198">
    <property type="entry name" value="4FE4S_FER_1"/>
    <property type="match status" value="1"/>
</dbReference>
<keyword evidence="3" id="KW-0560">Oxidoreductase</keyword>
<dbReference type="Gene3D" id="1.10.1060.10">
    <property type="entry name" value="Alpha-helical ferredoxin"/>
    <property type="match status" value="1"/>
</dbReference>
<dbReference type="NCBIfam" id="NF038018">
    <property type="entry name" value="qmoC"/>
    <property type="match status" value="1"/>
</dbReference>
<feature type="domain" description="4Fe-4S ferredoxin-type" evidence="7">
    <location>
        <begin position="25"/>
        <end position="85"/>
    </location>
</feature>
<evidence type="ECO:0000256" key="3">
    <source>
        <dbReference type="ARBA" id="ARBA00023002"/>
    </source>
</evidence>
<feature type="transmembrane region" description="Helical" evidence="6">
    <location>
        <begin position="118"/>
        <end position="140"/>
    </location>
</feature>
<dbReference type="Pfam" id="PF13183">
    <property type="entry name" value="Fer4_8"/>
    <property type="match status" value="1"/>
</dbReference>
<dbReference type="Gene3D" id="1.20.950.20">
    <property type="entry name" value="Transmembrane di-heme cytochromes, Chain C"/>
    <property type="match status" value="1"/>
</dbReference>
<reference evidence="8" key="1">
    <citation type="submission" date="2020-07" db="EMBL/GenBank/DDBJ databases">
        <title>Huge and variable diversity of episymbiotic CPR bacteria and DPANN archaea in groundwater ecosystems.</title>
        <authorList>
            <person name="He C.Y."/>
            <person name="Keren R."/>
            <person name="Whittaker M."/>
            <person name="Farag I.F."/>
            <person name="Doudna J."/>
            <person name="Cate J.H.D."/>
            <person name="Banfield J.F."/>
        </authorList>
    </citation>
    <scope>NUCLEOTIDE SEQUENCE</scope>
    <source>
        <strain evidence="8">NC_groundwater_1664_Pr3_B-0.1um_52_9</strain>
    </source>
</reference>
<keyword evidence="6" id="KW-1133">Transmembrane helix</keyword>
<keyword evidence="6" id="KW-0812">Transmembrane</keyword>
<accession>A0A9D6VC18</accession>
<keyword evidence="1" id="KW-0004">4Fe-4S</keyword>
<dbReference type="InterPro" id="IPR009051">
    <property type="entry name" value="Helical_ferredxn"/>
</dbReference>
<dbReference type="InterPro" id="IPR017900">
    <property type="entry name" value="4Fe4S_Fe_S_CS"/>
</dbReference>
<evidence type="ECO:0000256" key="1">
    <source>
        <dbReference type="ARBA" id="ARBA00022485"/>
    </source>
</evidence>
<dbReference type="GO" id="GO:0046872">
    <property type="term" value="F:metal ion binding"/>
    <property type="evidence" value="ECO:0007669"/>
    <property type="project" value="UniProtKB-KW"/>
</dbReference>
<evidence type="ECO:0000256" key="4">
    <source>
        <dbReference type="ARBA" id="ARBA00023004"/>
    </source>
</evidence>
<organism evidence="8 9">
    <name type="scientific">Desulfomonile tiedjei</name>
    <dbReference type="NCBI Taxonomy" id="2358"/>
    <lineage>
        <taxon>Bacteria</taxon>
        <taxon>Pseudomonadati</taxon>
        <taxon>Thermodesulfobacteriota</taxon>
        <taxon>Desulfomonilia</taxon>
        <taxon>Desulfomonilales</taxon>
        <taxon>Desulfomonilaceae</taxon>
        <taxon>Desulfomonile</taxon>
    </lineage>
</organism>
<keyword evidence="2" id="KW-0479">Metal-binding</keyword>
<dbReference type="PANTHER" id="PTHR43255:SF1">
    <property type="entry name" value="IRON-SULFUR-BINDING OXIDOREDUCTASE FADF-RELATED"/>
    <property type="match status" value="1"/>
</dbReference>
<dbReference type="InterPro" id="IPR036197">
    <property type="entry name" value="NarG-like_sf"/>
</dbReference>
<feature type="transmembrane region" description="Helical" evidence="6">
    <location>
        <begin position="277"/>
        <end position="296"/>
    </location>
</feature>
<comment type="caution">
    <text evidence="8">The sequence shown here is derived from an EMBL/GenBank/DDBJ whole genome shotgun (WGS) entry which is preliminary data.</text>
</comment>
<feature type="transmembrane region" description="Helical" evidence="6">
    <location>
        <begin position="160"/>
        <end position="184"/>
    </location>
</feature>
<name>A0A9D6VC18_9BACT</name>
<evidence type="ECO:0000313" key="8">
    <source>
        <dbReference type="EMBL" id="MBI5252652.1"/>
    </source>
</evidence>
<proteinExistence type="predicted"/>
<dbReference type="EMBL" id="JACRDE010000632">
    <property type="protein sequence ID" value="MBI5252652.1"/>
    <property type="molecule type" value="Genomic_DNA"/>
</dbReference>
<dbReference type="Proteomes" id="UP000807825">
    <property type="component" value="Unassembled WGS sequence"/>
</dbReference>
<keyword evidence="5" id="KW-0411">Iron-sulfur</keyword>
<sequence length="401" mass="43753">MANDIIAEPDLQFTKDLISAGAGDLKKCYQCATCSVACRIAPDNSPYPRKEMIWAQWGLKDRLLNDPDVWLCHQCNDCSTQCPRGANPGDVLKAVRKMNIQENSWPSFLGKLVGTPGMFVLAVGIPIAVVLFIVYISGWAFPSGPIKYSSHSIAHPDGFIYLPLLQVIFTAALVFGAVSLIMSLKSYWKQLESSNPVGISGSGTPFVPSLIESLQEILPHTTFKECEANNIRYAAHLLAFWGMMGLFVTTAIVAFNYDILGLKPPSQNGPGTVPIKILGNASAISFVLGLAIMLVRRLTTPDQTGTSAYFDWFFLFVIFGAGASGLLTELSRWTGLVGATYTLYTIHLMFVLGLLLYLPFSKFAHLGYRTVAIAWSKSVGRNKSLPVAPNYIPPVKAETAE</sequence>
<evidence type="ECO:0000256" key="5">
    <source>
        <dbReference type="ARBA" id="ARBA00023014"/>
    </source>
</evidence>
<evidence type="ECO:0000259" key="7">
    <source>
        <dbReference type="Pfam" id="PF13183"/>
    </source>
</evidence>
<dbReference type="InterPro" id="IPR017896">
    <property type="entry name" value="4Fe4S_Fe-S-bd"/>
</dbReference>